<dbReference type="AlphaFoldDB" id="A0A1F6AZR7"/>
<sequence>MNILIVTEEYAIGGTSTYLRNLIAALHACHIKTFLITQGQKQPTIMKSDHIHIKLEYAWRMKTIPRRTWATTRALHQMLRIYKFTPDIVLTDLCLPALSYILCRYTIPVLRTVPIYYQFHGSFTLEHHDSSPPGLMRDLRYNLRLAIEHFTLNKARSILCFSSYAKKILHNIIQTTTPIIMTHPGVDPVIIQARHINKSKARNILGISHTKPIILLASRLDEKRKAVDQFFSLLQSKKRILNESVIVLCANLENAPQKFYQMLRDIPSRYSIYLVHNPSRATLGLWYRASDVVVLPSVSLETFGFVTLEAYSVGTSVIAYDIGANRELIESDWLAPVANKYALLEIIQKNLQLNKAEKNILSKNLIKKSMPFTWEAYLQTILDF</sequence>
<comment type="caution">
    <text evidence="4">The sequence shown here is derived from an EMBL/GenBank/DDBJ whole genome shotgun (WGS) entry which is preliminary data.</text>
</comment>
<gene>
    <name evidence="4" type="ORF">A3A63_00885</name>
</gene>
<keyword evidence="1" id="KW-0808">Transferase</keyword>
<dbReference type="GO" id="GO:0009103">
    <property type="term" value="P:lipopolysaccharide biosynthetic process"/>
    <property type="evidence" value="ECO:0007669"/>
    <property type="project" value="TreeGrafter"/>
</dbReference>
<dbReference type="GO" id="GO:0016757">
    <property type="term" value="F:glycosyltransferase activity"/>
    <property type="evidence" value="ECO:0007669"/>
    <property type="project" value="InterPro"/>
</dbReference>
<dbReference type="InterPro" id="IPR028098">
    <property type="entry name" value="Glyco_trans_4-like_N"/>
</dbReference>
<dbReference type="CDD" id="cd03801">
    <property type="entry name" value="GT4_PimA-like"/>
    <property type="match status" value="1"/>
</dbReference>
<feature type="domain" description="Glycosyl transferase family 1" evidence="2">
    <location>
        <begin position="198"/>
        <end position="359"/>
    </location>
</feature>
<dbReference type="Gene3D" id="3.40.50.2000">
    <property type="entry name" value="Glycogen Phosphorylase B"/>
    <property type="match status" value="2"/>
</dbReference>
<protein>
    <recommendedName>
        <fullName evidence="6">Glycosyltransferase subfamily 4-like N-terminal domain-containing protein</fullName>
    </recommendedName>
</protein>
<name>A0A1F6AZR7_9BACT</name>
<evidence type="ECO:0000313" key="4">
    <source>
        <dbReference type="EMBL" id="OGG30174.1"/>
    </source>
</evidence>
<evidence type="ECO:0000259" key="2">
    <source>
        <dbReference type="Pfam" id="PF00534"/>
    </source>
</evidence>
<dbReference type="Proteomes" id="UP000176450">
    <property type="component" value="Unassembled WGS sequence"/>
</dbReference>
<feature type="domain" description="Glycosyltransferase subfamily 4-like N-terminal" evidence="3">
    <location>
        <begin position="12"/>
        <end position="188"/>
    </location>
</feature>
<evidence type="ECO:0000256" key="1">
    <source>
        <dbReference type="ARBA" id="ARBA00022679"/>
    </source>
</evidence>
<dbReference type="PANTHER" id="PTHR46401:SF2">
    <property type="entry name" value="GLYCOSYLTRANSFERASE WBBK-RELATED"/>
    <property type="match status" value="1"/>
</dbReference>
<accession>A0A1F6AZR7</accession>
<reference evidence="4 5" key="1">
    <citation type="journal article" date="2016" name="Nat. Commun.">
        <title>Thousands of microbial genomes shed light on interconnected biogeochemical processes in an aquifer system.</title>
        <authorList>
            <person name="Anantharaman K."/>
            <person name="Brown C.T."/>
            <person name="Hug L.A."/>
            <person name="Sharon I."/>
            <person name="Castelle C.J."/>
            <person name="Probst A.J."/>
            <person name="Thomas B.C."/>
            <person name="Singh A."/>
            <person name="Wilkins M.J."/>
            <person name="Karaoz U."/>
            <person name="Brodie E.L."/>
            <person name="Williams K.H."/>
            <person name="Hubbard S.S."/>
            <person name="Banfield J.F."/>
        </authorList>
    </citation>
    <scope>NUCLEOTIDE SEQUENCE [LARGE SCALE GENOMIC DNA]</scope>
</reference>
<dbReference type="InterPro" id="IPR001296">
    <property type="entry name" value="Glyco_trans_1"/>
</dbReference>
<organism evidence="4 5">
    <name type="scientific">Candidatus Gottesmanbacteria bacterium RIFCSPLOWO2_01_FULL_46_9</name>
    <dbReference type="NCBI Taxonomy" id="1798394"/>
    <lineage>
        <taxon>Bacteria</taxon>
        <taxon>Candidatus Gottesmaniibacteriota</taxon>
    </lineage>
</organism>
<evidence type="ECO:0000259" key="3">
    <source>
        <dbReference type="Pfam" id="PF13439"/>
    </source>
</evidence>
<dbReference type="SUPFAM" id="SSF53756">
    <property type="entry name" value="UDP-Glycosyltransferase/glycogen phosphorylase"/>
    <property type="match status" value="1"/>
</dbReference>
<dbReference type="EMBL" id="MFJX01000047">
    <property type="protein sequence ID" value="OGG30174.1"/>
    <property type="molecule type" value="Genomic_DNA"/>
</dbReference>
<evidence type="ECO:0008006" key="6">
    <source>
        <dbReference type="Google" id="ProtNLM"/>
    </source>
</evidence>
<dbReference type="Pfam" id="PF00534">
    <property type="entry name" value="Glycos_transf_1"/>
    <property type="match status" value="1"/>
</dbReference>
<dbReference type="PANTHER" id="PTHR46401">
    <property type="entry name" value="GLYCOSYLTRANSFERASE WBBK-RELATED"/>
    <property type="match status" value="1"/>
</dbReference>
<proteinExistence type="predicted"/>
<evidence type="ECO:0000313" key="5">
    <source>
        <dbReference type="Proteomes" id="UP000176450"/>
    </source>
</evidence>
<dbReference type="Pfam" id="PF13439">
    <property type="entry name" value="Glyco_transf_4"/>
    <property type="match status" value="1"/>
</dbReference>